<sequence>MEPITRFPLTDLPVELALIILEYAARPTFDQADLYDAINPYSSALALCRVSKTVRRVVLPELLHTILLPDSRHVAKFVYALRMQKVYGEKGNDLHFEYAPRVHKMWIASHCGNLAPAQCLPHTPRAYALKVFESPLDISLLAPILLAAPYLALGWTSLDLLVECLEHAWKSRVATHVDNEQSPPPWNTQTLTLSCTSPTTSPRWERLTDTPHGSAFLGSISHLSTNPYVCDHKSHTTDLCRDHRLPLWMKITPWAYFKSLQTVFLLYPRIKPSVDQFALAFTGTDSHVELLTLSASLLRDHCACDCIPKEIKGFTEIGPGEECIRSDDVRLKVSGSCIRWYTRDGWEKVWACML</sequence>
<organism evidence="1 2">
    <name type="scientific">Suillus placidus</name>
    <dbReference type="NCBI Taxonomy" id="48579"/>
    <lineage>
        <taxon>Eukaryota</taxon>
        <taxon>Fungi</taxon>
        <taxon>Dikarya</taxon>
        <taxon>Basidiomycota</taxon>
        <taxon>Agaricomycotina</taxon>
        <taxon>Agaricomycetes</taxon>
        <taxon>Agaricomycetidae</taxon>
        <taxon>Boletales</taxon>
        <taxon>Suillineae</taxon>
        <taxon>Suillaceae</taxon>
        <taxon>Suillus</taxon>
    </lineage>
</organism>
<dbReference type="EMBL" id="JABBWD010000006">
    <property type="protein sequence ID" value="KAG1781260.1"/>
    <property type="molecule type" value="Genomic_DNA"/>
</dbReference>
<protein>
    <submittedName>
        <fullName evidence="1">Uncharacterized protein</fullName>
    </submittedName>
</protein>
<gene>
    <name evidence="1" type="ORF">EV702DRAFT_1042387</name>
</gene>
<comment type="caution">
    <text evidence="1">The sequence shown here is derived from an EMBL/GenBank/DDBJ whole genome shotgun (WGS) entry which is preliminary data.</text>
</comment>
<accession>A0A9P7D5P8</accession>
<name>A0A9P7D5P8_9AGAM</name>
<keyword evidence="2" id="KW-1185">Reference proteome</keyword>
<evidence type="ECO:0000313" key="1">
    <source>
        <dbReference type="EMBL" id="KAG1781260.1"/>
    </source>
</evidence>
<dbReference type="AlphaFoldDB" id="A0A9P7D5P8"/>
<dbReference type="OrthoDB" id="2606310at2759"/>
<reference evidence="1" key="1">
    <citation type="journal article" date="2020" name="New Phytol.">
        <title>Comparative genomics reveals dynamic genome evolution in host specialist ectomycorrhizal fungi.</title>
        <authorList>
            <person name="Lofgren L.A."/>
            <person name="Nguyen N.H."/>
            <person name="Vilgalys R."/>
            <person name="Ruytinx J."/>
            <person name="Liao H.L."/>
            <person name="Branco S."/>
            <person name="Kuo A."/>
            <person name="LaButti K."/>
            <person name="Lipzen A."/>
            <person name="Andreopoulos W."/>
            <person name="Pangilinan J."/>
            <person name="Riley R."/>
            <person name="Hundley H."/>
            <person name="Na H."/>
            <person name="Barry K."/>
            <person name="Grigoriev I.V."/>
            <person name="Stajich J.E."/>
            <person name="Kennedy P.G."/>
        </authorList>
    </citation>
    <scope>NUCLEOTIDE SEQUENCE</scope>
    <source>
        <strain evidence="1">DOB743</strain>
    </source>
</reference>
<evidence type="ECO:0000313" key="2">
    <source>
        <dbReference type="Proteomes" id="UP000714275"/>
    </source>
</evidence>
<dbReference type="Proteomes" id="UP000714275">
    <property type="component" value="Unassembled WGS sequence"/>
</dbReference>
<proteinExistence type="predicted"/>